<comment type="catalytic activity">
    <reaction evidence="1">
        <text>a (2S)-2-hydroxycarboxylate + O2 = a 2-oxocarboxylate + H2O2</text>
        <dbReference type="Rhea" id="RHEA:16789"/>
        <dbReference type="ChEBI" id="CHEBI:15379"/>
        <dbReference type="ChEBI" id="CHEBI:16240"/>
        <dbReference type="ChEBI" id="CHEBI:35179"/>
        <dbReference type="ChEBI" id="CHEBI:58123"/>
        <dbReference type="EC" id="1.1.3.15"/>
    </reaction>
</comment>
<feature type="binding site" evidence="15">
    <location>
        <begin position="321"/>
        <end position="322"/>
    </location>
    <ligand>
        <name>FMN</name>
        <dbReference type="ChEBI" id="CHEBI:58210"/>
    </ligand>
</feature>
<feature type="active site" description="Proton acceptor" evidence="14">
    <location>
        <position position="267"/>
    </location>
</feature>
<name>A0A0M0GL51_SPOGL</name>
<keyword evidence="4 15" id="KW-0285">Flavoprotein</keyword>
<comment type="catalytic activity">
    <reaction evidence="11">
        <text>2-hydroxyoctadecanoate + O2 = 2-oxooctadecanoate + H2O2</text>
        <dbReference type="Rhea" id="RHEA:68964"/>
        <dbReference type="ChEBI" id="CHEBI:15379"/>
        <dbReference type="ChEBI" id="CHEBI:16240"/>
        <dbReference type="ChEBI" id="CHEBI:17162"/>
        <dbReference type="ChEBI" id="CHEBI:76724"/>
    </reaction>
</comment>
<dbReference type="InterPro" id="IPR008259">
    <property type="entry name" value="FMN_hydac_DH_AS"/>
</dbReference>
<dbReference type="EC" id="1.1.3.15" evidence="3"/>
<dbReference type="InterPro" id="IPR012133">
    <property type="entry name" value="Alpha-hydoxy_acid_DH_FMN"/>
</dbReference>
<evidence type="ECO:0000256" key="1">
    <source>
        <dbReference type="ARBA" id="ARBA00000616"/>
    </source>
</evidence>
<evidence type="ECO:0000256" key="11">
    <source>
        <dbReference type="ARBA" id="ARBA00050773"/>
    </source>
</evidence>
<evidence type="ECO:0000256" key="13">
    <source>
        <dbReference type="ARBA" id="ARBA00079803"/>
    </source>
</evidence>
<evidence type="ECO:0000256" key="10">
    <source>
        <dbReference type="ARBA" id="ARBA00050549"/>
    </source>
</evidence>
<comment type="catalytic activity">
    <reaction evidence="9">
        <text>(S)-lactate + O2 = pyruvate + H2O2</text>
        <dbReference type="Rhea" id="RHEA:55868"/>
        <dbReference type="ChEBI" id="CHEBI:15361"/>
        <dbReference type="ChEBI" id="CHEBI:15379"/>
        <dbReference type="ChEBI" id="CHEBI:16240"/>
        <dbReference type="ChEBI" id="CHEBI:16651"/>
    </reaction>
    <physiologicalReaction direction="left-to-right" evidence="9">
        <dbReference type="Rhea" id="RHEA:55869"/>
    </physiologicalReaction>
</comment>
<evidence type="ECO:0000256" key="9">
    <source>
        <dbReference type="ARBA" id="ARBA00048754"/>
    </source>
</evidence>
<dbReference type="PATRIC" id="fig|1459.3.peg.220"/>
<dbReference type="FunFam" id="3.20.20.70:FF:000029">
    <property type="entry name" value="L-lactate dehydrogenase"/>
    <property type="match status" value="1"/>
</dbReference>
<evidence type="ECO:0000256" key="4">
    <source>
        <dbReference type="ARBA" id="ARBA00022630"/>
    </source>
</evidence>
<organism evidence="17 18">
    <name type="scientific">Sporosarcina globispora</name>
    <name type="common">Bacillus globisporus</name>
    <dbReference type="NCBI Taxonomy" id="1459"/>
    <lineage>
        <taxon>Bacteria</taxon>
        <taxon>Bacillati</taxon>
        <taxon>Bacillota</taxon>
        <taxon>Bacilli</taxon>
        <taxon>Bacillales</taxon>
        <taxon>Caryophanaceae</taxon>
        <taxon>Sporosarcina</taxon>
    </lineage>
</organism>
<evidence type="ECO:0000313" key="18">
    <source>
        <dbReference type="Proteomes" id="UP000037109"/>
    </source>
</evidence>
<comment type="similarity">
    <text evidence="7">Belongs to the FMN-dependent alpha-hydroxy acid dehydrogenase family.</text>
</comment>
<keyword evidence="18" id="KW-1185">Reference proteome</keyword>
<evidence type="ECO:0000259" key="16">
    <source>
        <dbReference type="PROSITE" id="PS51349"/>
    </source>
</evidence>
<feature type="binding site" evidence="15">
    <location>
        <begin position="298"/>
        <end position="302"/>
    </location>
    <ligand>
        <name>FMN</name>
        <dbReference type="ChEBI" id="CHEBI:58210"/>
    </ligand>
</feature>
<comment type="caution">
    <text evidence="17">The sequence shown here is derived from an EMBL/GenBank/DDBJ whole genome shotgun (WGS) entry which is preliminary data.</text>
</comment>
<keyword evidence="5 15" id="KW-0288">FMN</keyword>
<evidence type="ECO:0000256" key="3">
    <source>
        <dbReference type="ARBA" id="ARBA00013087"/>
    </source>
</evidence>
<dbReference type="GO" id="GO:0004497">
    <property type="term" value="F:monooxygenase activity"/>
    <property type="evidence" value="ECO:0007669"/>
    <property type="project" value="UniProtKB-KW"/>
</dbReference>
<proteinExistence type="inferred from homology"/>
<feature type="binding site" evidence="15">
    <location>
        <position position="265"/>
    </location>
    <ligand>
        <name>FMN</name>
        <dbReference type="ChEBI" id="CHEBI:58210"/>
    </ligand>
</feature>
<dbReference type="PROSITE" id="PS00557">
    <property type="entry name" value="FMN_HYDROXY_ACID_DH_1"/>
    <property type="match status" value="1"/>
</dbReference>
<dbReference type="InterPro" id="IPR037396">
    <property type="entry name" value="FMN_HAD"/>
</dbReference>
<comment type="catalytic activity">
    <reaction evidence="12">
        <text>2-hydroxyoctanoate + O2 = 2-oxooctanoate + H2O2</text>
        <dbReference type="Rhea" id="RHEA:67940"/>
        <dbReference type="ChEBI" id="CHEBI:15379"/>
        <dbReference type="ChEBI" id="CHEBI:16240"/>
        <dbReference type="ChEBI" id="CHEBI:133514"/>
        <dbReference type="ChEBI" id="CHEBI:176689"/>
    </reaction>
</comment>
<dbReference type="AlphaFoldDB" id="A0A0M0GL51"/>
<evidence type="ECO:0000256" key="5">
    <source>
        <dbReference type="ARBA" id="ARBA00022643"/>
    </source>
</evidence>
<dbReference type="STRING" id="1459.AF332_01015"/>
<evidence type="ECO:0000256" key="2">
    <source>
        <dbReference type="ARBA" id="ARBA00001917"/>
    </source>
</evidence>
<feature type="binding site" evidence="15">
    <location>
        <position position="35"/>
    </location>
    <ligand>
        <name>glyoxylate</name>
        <dbReference type="ChEBI" id="CHEBI:36655"/>
    </ligand>
</feature>
<feature type="binding site" evidence="15">
    <location>
        <position position="243"/>
    </location>
    <ligand>
        <name>FMN</name>
        <dbReference type="ChEBI" id="CHEBI:58210"/>
    </ligand>
</feature>
<dbReference type="Pfam" id="PF01070">
    <property type="entry name" value="FMN_dh"/>
    <property type="match status" value="1"/>
</dbReference>
<dbReference type="InterPro" id="IPR000262">
    <property type="entry name" value="FMN-dep_DH"/>
</dbReference>
<dbReference type="GO" id="GO:0003973">
    <property type="term" value="F:(S)-2-hydroxy-acid oxidase activity"/>
    <property type="evidence" value="ECO:0007669"/>
    <property type="project" value="UniProtKB-EC"/>
</dbReference>
<dbReference type="Gene3D" id="3.20.20.70">
    <property type="entry name" value="Aldolase class I"/>
    <property type="match status" value="1"/>
</dbReference>
<evidence type="ECO:0000256" key="8">
    <source>
        <dbReference type="ARBA" id="ARBA00029513"/>
    </source>
</evidence>
<comment type="catalytic activity">
    <reaction evidence="10">
        <text>mandelate + O2 = phenylglyoxylate + H2O2</text>
        <dbReference type="Rhea" id="RHEA:68968"/>
        <dbReference type="ChEBI" id="CHEBI:15379"/>
        <dbReference type="ChEBI" id="CHEBI:16240"/>
        <dbReference type="ChEBI" id="CHEBI:25147"/>
        <dbReference type="ChEBI" id="CHEBI:36656"/>
    </reaction>
</comment>
<dbReference type="RefSeq" id="WP_053437535.1">
    <property type="nucleotide sequence ID" value="NZ_LGUF01000007.1"/>
</dbReference>
<protein>
    <recommendedName>
        <fullName evidence="8">L-lactate oxidase</fullName>
        <ecNumber evidence="3">1.1.3.15</ecNumber>
    </recommendedName>
    <alternativeName>
        <fullName evidence="13">(S)-2-hydroxy-acid oxidase</fullName>
    </alternativeName>
</protein>
<evidence type="ECO:0000313" key="17">
    <source>
        <dbReference type="EMBL" id="KON90161.1"/>
    </source>
</evidence>
<keyword evidence="6" id="KW-0560">Oxidoreductase</keyword>
<dbReference type="SUPFAM" id="SSF51395">
    <property type="entry name" value="FMN-linked oxidoreductases"/>
    <property type="match status" value="1"/>
</dbReference>
<feature type="binding site" evidence="15">
    <location>
        <position position="117"/>
    </location>
    <ligand>
        <name>FMN</name>
        <dbReference type="ChEBI" id="CHEBI:58210"/>
    </ligand>
</feature>
<reference evidence="18" key="1">
    <citation type="submission" date="2015-07" db="EMBL/GenBank/DDBJ databases">
        <title>Fjat-10036 dsm4.</title>
        <authorList>
            <person name="Liu B."/>
            <person name="Wang J."/>
            <person name="Zhu Y."/>
            <person name="Liu G."/>
            <person name="Chen Q."/>
            <person name="Chen Z."/>
            <person name="Lan J."/>
            <person name="Che J."/>
            <person name="Ge C."/>
            <person name="Shi H."/>
            <person name="Pan Z."/>
            <person name="Liu X."/>
        </authorList>
    </citation>
    <scope>NUCLEOTIDE SEQUENCE [LARGE SCALE GENOMIC DNA]</scope>
    <source>
        <strain evidence="18">DSM 4</strain>
    </source>
</reference>
<evidence type="ECO:0000256" key="12">
    <source>
        <dbReference type="ARBA" id="ARBA00052949"/>
    </source>
</evidence>
<keyword evidence="17" id="KW-0503">Monooxygenase</keyword>
<dbReference type="PANTHER" id="PTHR10578">
    <property type="entry name" value="S -2-HYDROXY-ACID OXIDASE-RELATED"/>
    <property type="match status" value="1"/>
</dbReference>
<feature type="binding site" evidence="15">
    <location>
        <position position="167"/>
    </location>
    <ligand>
        <name>glyoxylate</name>
        <dbReference type="ChEBI" id="CHEBI:36655"/>
    </ligand>
</feature>
<evidence type="ECO:0000256" key="15">
    <source>
        <dbReference type="PIRSR" id="PIRSR000138-2"/>
    </source>
</evidence>
<dbReference type="OrthoDB" id="9770452at2"/>
<feature type="binding site" evidence="15">
    <location>
        <position position="139"/>
    </location>
    <ligand>
        <name>FMN</name>
        <dbReference type="ChEBI" id="CHEBI:58210"/>
    </ligand>
</feature>
<dbReference type="PIRSF" id="PIRSF000138">
    <property type="entry name" value="Al-hdrx_acd_dh"/>
    <property type="match status" value="1"/>
</dbReference>
<feature type="binding site" evidence="15">
    <location>
        <begin position="88"/>
        <end position="90"/>
    </location>
    <ligand>
        <name>FMN</name>
        <dbReference type="ChEBI" id="CHEBI:58210"/>
    </ligand>
</feature>
<feature type="binding site" evidence="15">
    <location>
        <position position="176"/>
    </location>
    <ligand>
        <name>glyoxylate</name>
        <dbReference type="ChEBI" id="CHEBI:36655"/>
    </ligand>
</feature>
<dbReference type="InterPro" id="IPR013785">
    <property type="entry name" value="Aldolase_TIM"/>
</dbReference>
<accession>A0A0M0GL51</accession>
<dbReference type="GO" id="GO:0010181">
    <property type="term" value="F:FMN binding"/>
    <property type="evidence" value="ECO:0007669"/>
    <property type="project" value="InterPro"/>
</dbReference>
<dbReference type="EMBL" id="LGUF01000007">
    <property type="protein sequence ID" value="KON90161.1"/>
    <property type="molecule type" value="Genomic_DNA"/>
</dbReference>
<dbReference type="PANTHER" id="PTHR10578:SF143">
    <property type="entry name" value="FMN-DEPENDENT ALPHA-HYDROXY ACID DEHYDROGENASE PB1A11.03"/>
    <property type="match status" value="1"/>
</dbReference>
<feature type="binding site" evidence="15">
    <location>
        <position position="270"/>
    </location>
    <ligand>
        <name>glyoxylate</name>
        <dbReference type="ChEBI" id="CHEBI:36655"/>
    </ligand>
</feature>
<evidence type="ECO:0000256" key="14">
    <source>
        <dbReference type="PIRSR" id="PIRSR000138-1"/>
    </source>
</evidence>
<evidence type="ECO:0000256" key="7">
    <source>
        <dbReference type="ARBA" id="ARBA00024042"/>
    </source>
</evidence>
<feature type="domain" description="FMN hydroxy acid dehydrogenase" evidence="16">
    <location>
        <begin position="9"/>
        <end position="369"/>
    </location>
</feature>
<feature type="binding site" evidence="15">
    <location>
        <position position="267"/>
    </location>
    <ligand>
        <name>glyoxylate</name>
        <dbReference type="ChEBI" id="CHEBI:36655"/>
    </ligand>
</feature>
<gene>
    <name evidence="17" type="ORF">AF332_01015</name>
</gene>
<dbReference type="Proteomes" id="UP000037109">
    <property type="component" value="Unassembled WGS sequence"/>
</dbReference>
<comment type="cofactor">
    <cofactor evidence="2">
        <name>FMN</name>
        <dbReference type="ChEBI" id="CHEBI:58210"/>
    </cofactor>
</comment>
<feature type="binding site" evidence="15">
    <location>
        <position position="141"/>
    </location>
    <ligand>
        <name>glyoxylate</name>
        <dbReference type="ChEBI" id="CHEBI:36655"/>
    </ligand>
</feature>
<sequence length="369" mass="39957">MAKVENISFAENFPISFKELEEEAEKVMGAGGFGYVQSGAGGEETLKKNSESFAKYSIVPRMLRDVSVPDIRVNLFGKNYPYPVFLAPIGMQRLEHNEGELASARAAASFGIPFIQSTVSSYSIEEIANATGASPKWFQLYWSNYEETAFSMVRRAEEAGYEAIVLTVDTVMMGWREADLRNNFSPLKLGNGKANYESDPVFMASLHDGDVVQGILDNIHHPTLSWEHIARLKEKTGLPILLKGILHPEDAKLAVEKGIDGIIVSNHGGRQLDGVIAAIDALGPIAKEVNGRIPVLFDSGIRRGSDVVKALALGADAVCLGRPYVYGLAIGGQAGVEKVLANFIEETKVSLSLAGVGSLKEMADLQLVR</sequence>
<dbReference type="PROSITE" id="PS51349">
    <property type="entry name" value="FMN_HYDROXY_ACID_DH_2"/>
    <property type="match status" value="1"/>
</dbReference>
<evidence type="ECO:0000256" key="6">
    <source>
        <dbReference type="ARBA" id="ARBA00023002"/>
    </source>
</evidence>